<feature type="signal peptide" evidence="1">
    <location>
        <begin position="1"/>
        <end position="31"/>
    </location>
</feature>
<evidence type="ECO:0000313" key="3">
    <source>
        <dbReference type="Proteomes" id="UP001595699"/>
    </source>
</evidence>
<keyword evidence="3" id="KW-1185">Reference proteome</keyword>
<feature type="chain" id="PRO_5045809438" evidence="1">
    <location>
        <begin position="32"/>
        <end position="104"/>
    </location>
</feature>
<dbReference type="EMBL" id="JBHRZH010000011">
    <property type="protein sequence ID" value="MFC3761928.1"/>
    <property type="molecule type" value="Genomic_DNA"/>
</dbReference>
<evidence type="ECO:0000256" key="1">
    <source>
        <dbReference type="SAM" id="SignalP"/>
    </source>
</evidence>
<proteinExistence type="predicted"/>
<comment type="caution">
    <text evidence="2">The sequence shown here is derived from an EMBL/GenBank/DDBJ whole genome shotgun (WGS) entry which is preliminary data.</text>
</comment>
<sequence length="104" mass="10978">MSSRIRLIAAAMGTVGLLCASTISLATGAQAAAPTGTTTAVRAAAECWSTPGGKWRVTCVSRDHGSGRDCDYARHQKRLAGIPSGACIHNTNMAWGPWFFYYKG</sequence>
<name>A0ABV7YB02_9ACTN</name>
<dbReference type="Proteomes" id="UP001595699">
    <property type="component" value="Unassembled WGS sequence"/>
</dbReference>
<reference evidence="3" key="1">
    <citation type="journal article" date="2019" name="Int. J. Syst. Evol. Microbiol.">
        <title>The Global Catalogue of Microorganisms (GCM) 10K type strain sequencing project: providing services to taxonomists for standard genome sequencing and annotation.</title>
        <authorList>
            <consortium name="The Broad Institute Genomics Platform"/>
            <consortium name="The Broad Institute Genome Sequencing Center for Infectious Disease"/>
            <person name="Wu L."/>
            <person name="Ma J."/>
        </authorList>
    </citation>
    <scope>NUCLEOTIDE SEQUENCE [LARGE SCALE GENOMIC DNA]</scope>
    <source>
        <strain evidence="3">CGMCC 4.7241</strain>
    </source>
</reference>
<protein>
    <submittedName>
        <fullName evidence="2">Uncharacterized protein</fullName>
    </submittedName>
</protein>
<keyword evidence="1" id="KW-0732">Signal</keyword>
<organism evidence="2 3">
    <name type="scientific">Tenggerimyces flavus</name>
    <dbReference type="NCBI Taxonomy" id="1708749"/>
    <lineage>
        <taxon>Bacteria</taxon>
        <taxon>Bacillati</taxon>
        <taxon>Actinomycetota</taxon>
        <taxon>Actinomycetes</taxon>
        <taxon>Propionibacteriales</taxon>
        <taxon>Nocardioidaceae</taxon>
        <taxon>Tenggerimyces</taxon>
    </lineage>
</organism>
<evidence type="ECO:0000313" key="2">
    <source>
        <dbReference type="EMBL" id="MFC3761928.1"/>
    </source>
</evidence>
<dbReference type="RefSeq" id="WP_205123377.1">
    <property type="nucleotide sequence ID" value="NZ_JAFBCM010000001.1"/>
</dbReference>
<accession>A0ABV7YB02</accession>
<gene>
    <name evidence="2" type="ORF">ACFOUW_13890</name>
</gene>